<reference evidence="1 2" key="1">
    <citation type="submission" date="2019-08" db="EMBL/GenBank/DDBJ databases">
        <title>The genome of the soybean aphid Biotype 1, its phylome, world population structure and adaptation to the North American continent.</title>
        <authorList>
            <person name="Giordano R."/>
            <person name="Donthu R.K."/>
            <person name="Hernandez A.G."/>
            <person name="Wright C.L."/>
            <person name="Zimin A.V."/>
        </authorList>
    </citation>
    <scope>NUCLEOTIDE SEQUENCE [LARGE SCALE GENOMIC DNA]</scope>
    <source>
        <tissue evidence="1">Whole aphids</tissue>
    </source>
</reference>
<dbReference type="Proteomes" id="UP000475862">
    <property type="component" value="Unassembled WGS sequence"/>
</dbReference>
<comment type="caution">
    <text evidence="1">The sequence shown here is derived from an EMBL/GenBank/DDBJ whole genome shotgun (WGS) entry which is preliminary data.</text>
</comment>
<evidence type="ECO:0000313" key="1">
    <source>
        <dbReference type="EMBL" id="KAE9524165.1"/>
    </source>
</evidence>
<accession>A0A6G0T1D9</accession>
<gene>
    <name evidence="1" type="ORF">AGLY_015410</name>
</gene>
<proteinExistence type="predicted"/>
<dbReference type="AlphaFoldDB" id="A0A6G0T1D9"/>
<name>A0A6G0T1D9_APHGL</name>
<sequence length="298" mass="35419">MCNNISNASLVHYNYWCAYYPDTCHGHSSIRITLDTRHEFCIRNFGDGRFARVLVKYFGRPATIVETLETASDFKIGVVLSNFFTTPSLIINSSNLIILSGSTYRELRGLLDIRFHSSHIQKISFLTHDQRQTNHQTLRTHSHSISKMKEYCLYQIPYIRYTFKRLKFNIRENTKDFIPHTFLIIDICDIRFHSSHIQKISFLTHDIRFHSSHMIRCKLTIKHYAHTPTDIRFHSSHIQKFSFLTHTKYNITHWDQRQTNHQTLRTHSHNIRFHSSHIQKFSLLTHTKYTILLDKNDI</sequence>
<keyword evidence="2" id="KW-1185">Reference proteome</keyword>
<protein>
    <submittedName>
        <fullName evidence="1">Uncharacterized protein</fullName>
    </submittedName>
</protein>
<organism evidence="1 2">
    <name type="scientific">Aphis glycines</name>
    <name type="common">Soybean aphid</name>
    <dbReference type="NCBI Taxonomy" id="307491"/>
    <lineage>
        <taxon>Eukaryota</taxon>
        <taxon>Metazoa</taxon>
        <taxon>Ecdysozoa</taxon>
        <taxon>Arthropoda</taxon>
        <taxon>Hexapoda</taxon>
        <taxon>Insecta</taxon>
        <taxon>Pterygota</taxon>
        <taxon>Neoptera</taxon>
        <taxon>Paraneoptera</taxon>
        <taxon>Hemiptera</taxon>
        <taxon>Sternorrhyncha</taxon>
        <taxon>Aphidomorpha</taxon>
        <taxon>Aphidoidea</taxon>
        <taxon>Aphididae</taxon>
        <taxon>Aphidini</taxon>
        <taxon>Aphis</taxon>
        <taxon>Aphis</taxon>
    </lineage>
</organism>
<dbReference type="EMBL" id="VYZN01000071">
    <property type="protein sequence ID" value="KAE9524165.1"/>
    <property type="molecule type" value="Genomic_DNA"/>
</dbReference>
<evidence type="ECO:0000313" key="2">
    <source>
        <dbReference type="Proteomes" id="UP000475862"/>
    </source>
</evidence>